<dbReference type="Pfam" id="PF05911">
    <property type="entry name" value="FPP"/>
    <property type="match status" value="1"/>
</dbReference>
<reference evidence="1" key="2">
    <citation type="submission" date="2023-06" db="EMBL/GenBank/DDBJ databases">
        <authorList>
            <person name="Swenson N.G."/>
            <person name="Wegrzyn J.L."/>
            <person name="Mcevoy S.L."/>
        </authorList>
    </citation>
    <scope>NUCLEOTIDE SEQUENCE</scope>
    <source>
        <strain evidence="1">NS2018</strain>
        <tissue evidence="1">Leaf</tissue>
    </source>
</reference>
<evidence type="ECO:0000313" key="1">
    <source>
        <dbReference type="EMBL" id="KAK0593110.1"/>
    </source>
</evidence>
<organism evidence="1 2">
    <name type="scientific">Acer saccharum</name>
    <name type="common">Sugar maple</name>
    <dbReference type="NCBI Taxonomy" id="4024"/>
    <lineage>
        <taxon>Eukaryota</taxon>
        <taxon>Viridiplantae</taxon>
        <taxon>Streptophyta</taxon>
        <taxon>Embryophyta</taxon>
        <taxon>Tracheophyta</taxon>
        <taxon>Spermatophyta</taxon>
        <taxon>Magnoliopsida</taxon>
        <taxon>eudicotyledons</taxon>
        <taxon>Gunneridae</taxon>
        <taxon>Pentapetalae</taxon>
        <taxon>rosids</taxon>
        <taxon>malvids</taxon>
        <taxon>Sapindales</taxon>
        <taxon>Sapindaceae</taxon>
        <taxon>Hippocastanoideae</taxon>
        <taxon>Acereae</taxon>
        <taxon>Acer</taxon>
    </lineage>
</organism>
<dbReference type="AlphaFoldDB" id="A0AA39VUQ1"/>
<name>A0AA39VUQ1_ACESA</name>
<dbReference type="InterPro" id="IPR008587">
    <property type="entry name" value="FPP_plant"/>
</dbReference>
<dbReference type="EMBL" id="JAUESC010000380">
    <property type="protein sequence ID" value="KAK0593110.1"/>
    <property type="molecule type" value="Genomic_DNA"/>
</dbReference>
<proteinExistence type="predicted"/>
<gene>
    <name evidence="1" type="ORF">LWI29_031168</name>
</gene>
<protein>
    <submittedName>
        <fullName evidence="1">Uncharacterized protein</fullName>
    </submittedName>
</protein>
<keyword evidence="2" id="KW-1185">Reference proteome</keyword>
<comment type="caution">
    <text evidence="1">The sequence shown here is derived from an EMBL/GenBank/DDBJ whole genome shotgun (WGS) entry which is preliminary data.</text>
</comment>
<sequence length="223" mass="24864">MEPTENIVMLYEVSLRSQSDIGSDDEVSCAESWAYALISEYEHFRSGKHDSPYRISIWPPSSVGSNATHVVWSDYISMMKRMADLEEKVNILTMKSATMSPEKEEMLNAVFNRVNALEEELSTTKKFVFPYKSLHCRLPGSQPISILEWLPLVFVLPSLLAISHAHSSTSLTTVPLCDDPTPYAIPPCDLPMSIELSPGRHQCGISYLLDLAATFASIIIPIP</sequence>
<reference evidence="1" key="1">
    <citation type="journal article" date="2022" name="Plant J.">
        <title>Strategies of tolerance reflected in two North American maple genomes.</title>
        <authorList>
            <person name="McEvoy S.L."/>
            <person name="Sezen U.U."/>
            <person name="Trouern-Trend A."/>
            <person name="McMahon S.M."/>
            <person name="Schaberg P.G."/>
            <person name="Yang J."/>
            <person name="Wegrzyn J.L."/>
            <person name="Swenson N.G."/>
        </authorList>
    </citation>
    <scope>NUCLEOTIDE SEQUENCE</scope>
    <source>
        <strain evidence="1">NS2018</strain>
    </source>
</reference>
<dbReference type="Proteomes" id="UP001168877">
    <property type="component" value="Unassembled WGS sequence"/>
</dbReference>
<evidence type="ECO:0000313" key="2">
    <source>
        <dbReference type="Proteomes" id="UP001168877"/>
    </source>
</evidence>
<accession>A0AA39VUQ1</accession>